<sequence length="52" mass="6126">MRSMWLGRIKLFSHSGVCIELMLFLISMHEMIGFSFEHSSLYVCWVCNTVRV</sequence>
<dbReference type="EMBL" id="GBRH01226358">
    <property type="protein sequence ID" value="JAD71537.1"/>
    <property type="molecule type" value="Transcribed_RNA"/>
</dbReference>
<name>A0A0A9CJ50_ARUDO</name>
<accession>A0A0A9CJ50</accession>
<evidence type="ECO:0000313" key="1">
    <source>
        <dbReference type="EMBL" id="JAD71537.1"/>
    </source>
</evidence>
<reference evidence="1" key="2">
    <citation type="journal article" date="2015" name="Data Brief">
        <title>Shoot transcriptome of the giant reed, Arundo donax.</title>
        <authorList>
            <person name="Barrero R.A."/>
            <person name="Guerrero F.D."/>
            <person name="Moolhuijzen P."/>
            <person name="Goolsby J.A."/>
            <person name="Tidwell J."/>
            <person name="Bellgard S.E."/>
            <person name="Bellgard M.I."/>
        </authorList>
    </citation>
    <scope>NUCLEOTIDE SEQUENCE</scope>
    <source>
        <tissue evidence="1">Shoot tissue taken approximately 20 cm above the soil surface</tissue>
    </source>
</reference>
<organism evidence="1">
    <name type="scientific">Arundo donax</name>
    <name type="common">Giant reed</name>
    <name type="synonym">Donax arundinaceus</name>
    <dbReference type="NCBI Taxonomy" id="35708"/>
    <lineage>
        <taxon>Eukaryota</taxon>
        <taxon>Viridiplantae</taxon>
        <taxon>Streptophyta</taxon>
        <taxon>Embryophyta</taxon>
        <taxon>Tracheophyta</taxon>
        <taxon>Spermatophyta</taxon>
        <taxon>Magnoliopsida</taxon>
        <taxon>Liliopsida</taxon>
        <taxon>Poales</taxon>
        <taxon>Poaceae</taxon>
        <taxon>PACMAD clade</taxon>
        <taxon>Arundinoideae</taxon>
        <taxon>Arundineae</taxon>
        <taxon>Arundo</taxon>
    </lineage>
</organism>
<proteinExistence type="predicted"/>
<protein>
    <submittedName>
        <fullName evidence="1">Uncharacterized protein</fullName>
    </submittedName>
</protein>
<reference evidence="1" key="1">
    <citation type="submission" date="2014-09" db="EMBL/GenBank/DDBJ databases">
        <authorList>
            <person name="Magalhaes I.L.F."/>
            <person name="Oliveira U."/>
            <person name="Santos F.R."/>
            <person name="Vidigal T.H.D.A."/>
            <person name="Brescovit A.D."/>
            <person name="Santos A.J."/>
        </authorList>
    </citation>
    <scope>NUCLEOTIDE SEQUENCE</scope>
    <source>
        <tissue evidence="1">Shoot tissue taken approximately 20 cm above the soil surface</tissue>
    </source>
</reference>
<dbReference type="AlphaFoldDB" id="A0A0A9CJ50"/>